<proteinExistence type="predicted"/>
<dbReference type="Pfam" id="PF13692">
    <property type="entry name" value="Glyco_trans_1_4"/>
    <property type="match status" value="1"/>
</dbReference>
<accession>A0A2Z4Y3I9</accession>
<evidence type="ECO:0000313" key="4">
    <source>
        <dbReference type="Proteomes" id="UP000262583"/>
    </source>
</evidence>
<reference evidence="3 4" key="1">
    <citation type="submission" date="2018-05" db="EMBL/GenBank/DDBJ databases">
        <title>A metagenomic window into the 2 km-deep terrestrial subsurface aquifer revealed taxonomically and functionally diverse microbial community comprising novel uncultured bacterial lineages.</title>
        <authorList>
            <person name="Kadnikov V.V."/>
            <person name="Mardanov A.V."/>
            <person name="Beletsky A.V."/>
            <person name="Banks D."/>
            <person name="Pimenov N.V."/>
            <person name="Frank Y.A."/>
            <person name="Karnachuk O.V."/>
            <person name="Ravin N.V."/>
        </authorList>
    </citation>
    <scope>NUCLEOTIDE SEQUENCE [LARGE SCALE GENOMIC DNA]</scope>
    <source>
        <strain evidence="3">BY</strain>
    </source>
</reference>
<evidence type="ECO:0000259" key="2">
    <source>
        <dbReference type="Pfam" id="PF00534"/>
    </source>
</evidence>
<dbReference type="EMBL" id="CP030759">
    <property type="protein sequence ID" value="AXA35292.1"/>
    <property type="molecule type" value="Genomic_DNA"/>
</dbReference>
<dbReference type="PANTHER" id="PTHR46401:SF2">
    <property type="entry name" value="GLYCOSYLTRANSFERASE WBBK-RELATED"/>
    <property type="match status" value="1"/>
</dbReference>
<feature type="domain" description="Glycosyl transferase family 1" evidence="2">
    <location>
        <begin position="188"/>
        <end position="340"/>
    </location>
</feature>
<dbReference type="AlphaFoldDB" id="A0A2Z4Y3I9"/>
<keyword evidence="1 3" id="KW-0808">Transferase</keyword>
<protein>
    <submittedName>
        <fullName evidence="3">Glycosyltransferase</fullName>
    </submittedName>
</protein>
<dbReference type="PANTHER" id="PTHR46401">
    <property type="entry name" value="GLYCOSYLTRANSFERASE WBBK-RELATED"/>
    <property type="match status" value="1"/>
</dbReference>
<name>A0A2Z4Y3I9_SUMC1</name>
<evidence type="ECO:0000256" key="1">
    <source>
        <dbReference type="ARBA" id="ARBA00022679"/>
    </source>
</evidence>
<dbReference type="GO" id="GO:0016757">
    <property type="term" value="F:glycosyltransferase activity"/>
    <property type="evidence" value="ECO:0007669"/>
    <property type="project" value="InterPro"/>
</dbReference>
<dbReference type="CDD" id="cd03801">
    <property type="entry name" value="GT4_PimA-like"/>
    <property type="match status" value="1"/>
</dbReference>
<gene>
    <name evidence="3" type="ORF">BRCON_0515</name>
</gene>
<dbReference type="Proteomes" id="UP000262583">
    <property type="component" value="Chromosome"/>
</dbReference>
<evidence type="ECO:0000313" key="3">
    <source>
        <dbReference type="EMBL" id="AXA35292.1"/>
    </source>
</evidence>
<dbReference type="SUPFAM" id="SSF53756">
    <property type="entry name" value="UDP-Glycosyltransferase/glycogen phosphorylase"/>
    <property type="match status" value="2"/>
</dbReference>
<organism evidence="3 4">
    <name type="scientific">Sumerlaea chitinivorans</name>
    <dbReference type="NCBI Taxonomy" id="2250252"/>
    <lineage>
        <taxon>Bacteria</taxon>
        <taxon>Candidatus Sumerlaeota</taxon>
        <taxon>Candidatus Sumerlaeia</taxon>
        <taxon>Candidatus Sumerlaeales</taxon>
        <taxon>Candidatus Sumerlaeaceae</taxon>
        <taxon>Candidatus Sumerlaea</taxon>
    </lineage>
</organism>
<sequence>MATINALLQYAPEHEYVLFGLTDQPPEEALPLLERGARYERLQLSSSPSEHLRLGCAAPFLWDTPAAARLDLYHVTSPMMDDILIPSSAPCQVVATLLDAIPAVMHERRQPLLNGQSWERYKTRARVLARWDGYAAISQTTAEDCERCFGLDPKRIFVTYVPVDQDPLRDVTSEQKALVQRKYQLAEGFVLSITGYHPRKNIPTTMAAYALLEPALREQAPLVIVCALNDRERQELLALAEKHKIRQDVRLLGYVPDEELPVLFALAGVMFFPSRYEGFGLPVAEAMAAGVPVVASNVSSIPEVTGDAALLCAPDDTRGFAQALRNMLSDPTRAQDLRARGFLECARFAPERFAQRLLRAYEHIISSERAIRGPETAPNPERTSATISVESPRRLRIAIFTPLSPKMSGIADYAEQLLLNFSERVDGHCFTENYVPTHPVVTKRFSCSPHWNFLREHKQRPFDVLFYQLGNNLLHAYMLPYIDRFPGVVDLHDYSIWGLYRLLARSYGERRAIQERFAQEYPHASAKVWENEAELSALDLLDYPMTKLIVKRSKLTIVHSEWLRTHLRDEVGPSAQIERVPLGVDTSMVTAPRPSPADLRRKYHLPASAFVIASVGVMNRLKRLPVVLEAFREFRRINPHAYLVFVGPADRLVLRSLVQLAAQGGVKHCVRVLGHRPLPEMFEVIAMADVCVNLRNPTMGESSATLVQILAMGKPVLVTPLGQYTEFPDDVCWKVRPDRHEKADLVNYWTFLSQHPEIAMQLGENAKRFVAEWGYANVASQIEDLLFSVADSMRLHA</sequence>
<dbReference type="GO" id="GO:0009103">
    <property type="term" value="P:lipopolysaccharide biosynthetic process"/>
    <property type="evidence" value="ECO:0007669"/>
    <property type="project" value="TreeGrafter"/>
</dbReference>
<dbReference type="CDD" id="cd03809">
    <property type="entry name" value="GT4_MtfB-like"/>
    <property type="match status" value="1"/>
</dbReference>
<dbReference type="KEGG" id="schv:BRCON_0515"/>
<dbReference type="Pfam" id="PF00534">
    <property type="entry name" value="Glycos_transf_1"/>
    <property type="match status" value="1"/>
</dbReference>
<dbReference type="InterPro" id="IPR001296">
    <property type="entry name" value="Glyco_trans_1"/>
</dbReference>
<dbReference type="Gene3D" id="3.40.50.2000">
    <property type="entry name" value="Glycogen Phosphorylase B"/>
    <property type="match status" value="4"/>
</dbReference>